<dbReference type="InterPro" id="IPR019004">
    <property type="entry name" value="YqeY/Aim41"/>
</dbReference>
<dbReference type="STRING" id="48467.SAMN02745166_03037"/>
<evidence type="ECO:0000313" key="2">
    <source>
        <dbReference type="Proteomes" id="UP000190774"/>
    </source>
</evidence>
<reference evidence="2" key="1">
    <citation type="submission" date="2017-02" db="EMBL/GenBank/DDBJ databases">
        <authorList>
            <person name="Varghese N."/>
            <person name="Submissions S."/>
        </authorList>
    </citation>
    <scope>NUCLEOTIDE SEQUENCE [LARGE SCALE GENOMIC DNA]</scope>
    <source>
        <strain evidence="2">ATCC 700200</strain>
    </source>
</reference>
<accession>A0A1T4YDQ4</accession>
<dbReference type="RefSeq" id="WP_078814227.1">
    <property type="nucleotide sequence ID" value="NZ_FUYE01000009.1"/>
</dbReference>
<evidence type="ECO:0008006" key="3">
    <source>
        <dbReference type="Google" id="ProtNLM"/>
    </source>
</evidence>
<proteinExistence type="predicted"/>
<protein>
    <recommendedName>
        <fullName evidence="3">Glutamyl-tRNA amidotransferase</fullName>
    </recommendedName>
</protein>
<dbReference type="InterPro" id="IPR003789">
    <property type="entry name" value="Asn/Gln_tRNA_amidoTrase-B-like"/>
</dbReference>
<dbReference type="InterPro" id="IPR042184">
    <property type="entry name" value="YqeY/Aim41_N"/>
</dbReference>
<dbReference type="AlphaFoldDB" id="A0A1T4YDQ4"/>
<dbReference type="GO" id="GO:0016884">
    <property type="term" value="F:carbon-nitrogen ligase activity, with glutamine as amido-N-donor"/>
    <property type="evidence" value="ECO:0007669"/>
    <property type="project" value="InterPro"/>
</dbReference>
<gene>
    <name evidence="1" type="ORF">SAMN02745166_03037</name>
</gene>
<dbReference type="EMBL" id="FUYE01000009">
    <property type="protein sequence ID" value="SKA99813.1"/>
    <property type="molecule type" value="Genomic_DNA"/>
</dbReference>
<dbReference type="Gene3D" id="1.10.1510.10">
    <property type="entry name" value="Uncharacterised protein YqeY/AIM41 PF09424, N-terminal domain"/>
    <property type="match status" value="1"/>
</dbReference>
<dbReference type="OrthoDB" id="9794041at2"/>
<dbReference type="InterPro" id="IPR023168">
    <property type="entry name" value="GatB_Yqey_C_2"/>
</dbReference>
<keyword evidence="2" id="KW-1185">Reference proteome</keyword>
<dbReference type="PANTHER" id="PTHR28055">
    <property type="entry name" value="ALTERED INHERITANCE OF MITOCHONDRIA PROTEIN 41, MITOCHONDRIAL"/>
    <property type="match status" value="1"/>
</dbReference>
<organism evidence="1 2">
    <name type="scientific">Prosthecobacter debontii</name>
    <dbReference type="NCBI Taxonomy" id="48467"/>
    <lineage>
        <taxon>Bacteria</taxon>
        <taxon>Pseudomonadati</taxon>
        <taxon>Verrucomicrobiota</taxon>
        <taxon>Verrucomicrobiia</taxon>
        <taxon>Verrucomicrobiales</taxon>
        <taxon>Verrucomicrobiaceae</taxon>
        <taxon>Prosthecobacter</taxon>
    </lineage>
</organism>
<evidence type="ECO:0000313" key="1">
    <source>
        <dbReference type="EMBL" id="SKA99813.1"/>
    </source>
</evidence>
<dbReference type="SUPFAM" id="SSF89095">
    <property type="entry name" value="GatB/YqeY motif"/>
    <property type="match status" value="1"/>
</dbReference>
<dbReference type="PANTHER" id="PTHR28055:SF1">
    <property type="entry name" value="ALTERED INHERITANCE OF MITOCHONDRIA PROTEIN 41, MITOCHONDRIAL"/>
    <property type="match status" value="1"/>
</dbReference>
<name>A0A1T4YDQ4_9BACT</name>
<dbReference type="Proteomes" id="UP000190774">
    <property type="component" value="Unassembled WGS sequence"/>
</dbReference>
<sequence length="150" mass="16189">MPISAQLTEDMKTAMKAKDTVTLNVVRGLKSAIKYAAIEKHGAEGELEEAEAIAVVRKEVKKRQDSVASYEAANRADLAETEKAEIAVLEKYLPAAMSADEVEKLVNSVILELGATSKKDMGAVMKVLGERAEGRVDNRTLSSEVGKRLA</sequence>
<dbReference type="Gene3D" id="1.10.10.410">
    <property type="match status" value="1"/>
</dbReference>
<dbReference type="Pfam" id="PF09424">
    <property type="entry name" value="YqeY"/>
    <property type="match status" value="1"/>
</dbReference>